<dbReference type="STRING" id="173990.SAMN05660691_02476"/>
<sequence>MTNNDVLRSLRYTLNAPNHGMIAIFALTNVTVTKEQVMAWLESDESEDFALISDVLLAGFLNGVIIQRRGAKDGVIPEPETKLNYNIILRKLKIAFDLKDDDILALLEGAEFRLSKHELSAFFRRPDHKHYRACQEQVLRYFLRGLQQKIRPAVS</sequence>
<accession>A0A1H6M676</accession>
<name>A0A1H6M676_9GAMM</name>
<dbReference type="OrthoDB" id="9788465at2"/>
<dbReference type="RefSeq" id="WP_068237899.1">
    <property type="nucleotide sequence ID" value="NZ_FNXF01000009.1"/>
</dbReference>
<dbReference type="PANTHER" id="PTHR37805">
    <property type="entry name" value="CYTOPLASMIC PROTEIN-RELATED"/>
    <property type="match status" value="1"/>
</dbReference>
<gene>
    <name evidence="1" type="ORF">SAMN05660691_02476</name>
</gene>
<evidence type="ECO:0000313" key="2">
    <source>
        <dbReference type="Proteomes" id="UP000199371"/>
    </source>
</evidence>
<keyword evidence="2" id="KW-1185">Reference proteome</keyword>
<dbReference type="Proteomes" id="UP000199371">
    <property type="component" value="Unassembled WGS sequence"/>
</dbReference>
<evidence type="ECO:0000313" key="1">
    <source>
        <dbReference type="EMBL" id="SEH96881.1"/>
    </source>
</evidence>
<dbReference type="EMBL" id="FNXF01000009">
    <property type="protein sequence ID" value="SEH96881.1"/>
    <property type="molecule type" value="Genomic_DNA"/>
</dbReference>
<reference evidence="2" key="1">
    <citation type="submission" date="2016-10" db="EMBL/GenBank/DDBJ databases">
        <authorList>
            <person name="Varghese N."/>
            <person name="Submissions S."/>
        </authorList>
    </citation>
    <scope>NUCLEOTIDE SEQUENCE [LARGE SCALE GENOMIC DNA]</scope>
    <source>
        <strain evidence="2">DSM 17616</strain>
    </source>
</reference>
<proteinExistence type="predicted"/>
<dbReference type="AlphaFoldDB" id="A0A1H6M676"/>
<protein>
    <submittedName>
        <fullName evidence="1">Uncharacterized conserved protein YehS, DUF1456 family</fullName>
    </submittedName>
</protein>
<dbReference type="Pfam" id="PF07308">
    <property type="entry name" value="DUF1456"/>
    <property type="match status" value="2"/>
</dbReference>
<dbReference type="PANTHER" id="PTHR37805:SF1">
    <property type="entry name" value="CYTOPLASMIC PROTEIN"/>
    <property type="match status" value="1"/>
</dbReference>
<dbReference type="InterPro" id="IPR009921">
    <property type="entry name" value="YehS-like"/>
</dbReference>
<organism evidence="1 2">
    <name type="scientific">Rheinheimera pacifica</name>
    <dbReference type="NCBI Taxonomy" id="173990"/>
    <lineage>
        <taxon>Bacteria</taxon>
        <taxon>Pseudomonadati</taxon>
        <taxon>Pseudomonadota</taxon>
        <taxon>Gammaproteobacteria</taxon>
        <taxon>Chromatiales</taxon>
        <taxon>Chromatiaceae</taxon>
        <taxon>Rheinheimera</taxon>
    </lineage>
</organism>